<dbReference type="AlphaFoldDB" id="A0A0F8YXV6"/>
<name>A0A0F8YXV6_9ZZZZ</name>
<feature type="compositionally biased region" description="Polar residues" evidence="1">
    <location>
        <begin position="59"/>
        <end position="75"/>
    </location>
</feature>
<reference evidence="2" key="1">
    <citation type="journal article" date="2015" name="Nature">
        <title>Complex archaea that bridge the gap between prokaryotes and eukaryotes.</title>
        <authorList>
            <person name="Spang A."/>
            <person name="Saw J.H."/>
            <person name="Jorgensen S.L."/>
            <person name="Zaremba-Niedzwiedzka K."/>
            <person name="Martijn J."/>
            <person name="Lind A.E."/>
            <person name="van Eijk R."/>
            <person name="Schleper C."/>
            <person name="Guy L."/>
            <person name="Ettema T.J."/>
        </authorList>
    </citation>
    <scope>NUCLEOTIDE SEQUENCE</scope>
</reference>
<dbReference type="PANTHER" id="PTHR42658:SF1">
    <property type="entry name" value="HYDROLASE TATD"/>
    <property type="match status" value="1"/>
</dbReference>
<feature type="non-terminal residue" evidence="2">
    <location>
        <position position="1"/>
    </location>
</feature>
<feature type="region of interest" description="Disordered" evidence="1">
    <location>
        <begin position="53"/>
        <end position="75"/>
    </location>
</feature>
<sequence>MIVDLLRADSRVDHSRVCIDHCEEHTIRSALDEGYWAGITLYPTSKATPDRAADIPLGNSDNDSVGSSTVCCKAT</sequence>
<dbReference type="Gene3D" id="3.20.20.140">
    <property type="entry name" value="Metal-dependent hydrolases"/>
    <property type="match status" value="1"/>
</dbReference>
<dbReference type="InterPro" id="IPR012022">
    <property type="entry name" value="UCP005295"/>
</dbReference>
<proteinExistence type="predicted"/>
<protein>
    <submittedName>
        <fullName evidence="2">Uncharacterized protein</fullName>
    </submittedName>
</protein>
<evidence type="ECO:0000256" key="1">
    <source>
        <dbReference type="SAM" id="MobiDB-lite"/>
    </source>
</evidence>
<dbReference type="SUPFAM" id="SSF51556">
    <property type="entry name" value="Metallo-dependent hydrolases"/>
    <property type="match status" value="1"/>
</dbReference>
<gene>
    <name evidence="2" type="ORF">LCGC14_2841060</name>
</gene>
<dbReference type="PANTHER" id="PTHR42658">
    <property type="entry name" value="HYDROLASE TATD"/>
    <property type="match status" value="1"/>
</dbReference>
<organism evidence="2">
    <name type="scientific">marine sediment metagenome</name>
    <dbReference type="NCBI Taxonomy" id="412755"/>
    <lineage>
        <taxon>unclassified sequences</taxon>
        <taxon>metagenomes</taxon>
        <taxon>ecological metagenomes</taxon>
    </lineage>
</organism>
<evidence type="ECO:0000313" key="2">
    <source>
        <dbReference type="EMBL" id="KKK78685.1"/>
    </source>
</evidence>
<comment type="caution">
    <text evidence="2">The sequence shown here is derived from an EMBL/GenBank/DDBJ whole genome shotgun (WGS) entry which is preliminary data.</text>
</comment>
<dbReference type="InterPro" id="IPR032466">
    <property type="entry name" value="Metal_Hydrolase"/>
</dbReference>
<accession>A0A0F8YXV6</accession>
<dbReference type="EMBL" id="LAZR01054379">
    <property type="protein sequence ID" value="KKK78685.1"/>
    <property type="molecule type" value="Genomic_DNA"/>
</dbReference>